<protein>
    <submittedName>
        <fullName evidence="1">Uncharacterized protein</fullName>
    </submittedName>
</protein>
<reference evidence="1" key="1">
    <citation type="journal article" date="2014" name="Front. Microbiol.">
        <title>High frequency of phylogenetically diverse reductive dehalogenase-homologous genes in deep subseafloor sedimentary metagenomes.</title>
        <authorList>
            <person name="Kawai M."/>
            <person name="Futagami T."/>
            <person name="Toyoda A."/>
            <person name="Takaki Y."/>
            <person name="Nishi S."/>
            <person name="Hori S."/>
            <person name="Arai W."/>
            <person name="Tsubouchi T."/>
            <person name="Morono Y."/>
            <person name="Uchiyama I."/>
            <person name="Ito T."/>
            <person name="Fujiyama A."/>
            <person name="Inagaki F."/>
            <person name="Takami H."/>
        </authorList>
    </citation>
    <scope>NUCLEOTIDE SEQUENCE</scope>
    <source>
        <strain evidence="1">Expedition CK06-06</strain>
    </source>
</reference>
<evidence type="ECO:0000313" key="1">
    <source>
        <dbReference type="EMBL" id="GAI12956.1"/>
    </source>
</evidence>
<dbReference type="AlphaFoldDB" id="X1M4H8"/>
<comment type="caution">
    <text evidence="1">The sequence shown here is derived from an EMBL/GenBank/DDBJ whole genome shotgun (WGS) entry which is preliminary data.</text>
</comment>
<sequence>MNPHPLFSTIWEGNDPEAVWQEVGEGFPGGHFWINNLTSPDGKYWKNFKYVFESGKGAQGERGLFIARINSIIYLPPVYVGFIDMGETSYDNYEEACGLAISHDLENWHRVTTNQPWIKSPHGNIRYVDALRVGDDIYFYYEYTREDKSHETRVSKVSL</sequence>
<name>X1M4H8_9ZZZZ</name>
<dbReference type="EMBL" id="BARV01003885">
    <property type="protein sequence ID" value="GAI12956.1"/>
    <property type="molecule type" value="Genomic_DNA"/>
</dbReference>
<gene>
    <name evidence="1" type="ORF">S06H3_08996</name>
</gene>
<organism evidence="1">
    <name type="scientific">marine sediment metagenome</name>
    <dbReference type="NCBI Taxonomy" id="412755"/>
    <lineage>
        <taxon>unclassified sequences</taxon>
        <taxon>metagenomes</taxon>
        <taxon>ecological metagenomes</taxon>
    </lineage>
</organism>
<proteinExistence type="predicted"/>
<accession>X1M4H8</accession>